<name>W9RCE3_9ROSA</name>
<feature type="region of interest" description="Disordered" evidence="1">
    <location>
        <begin position="1"/>
        <end position="71"/>
    </location>
</feature>
<evidence type="ECO:0000256" key="1">
    <source>
        <dbReference type="SAM" id="MobiDB-lite"/>
    </source>
</evidence>
<evidence type="ECO:0000313" key="3">
    <source>
        <dbReference type="Proteomes" id="UP000030645"/>
    </source>
</evidence>
<feature type="compositionally biased region" description="Polar residues" evidence="1">
    <location>
        <begin position="7"/>
        <end position="18"/>
    </location>
</feature>
<reference evidence="3" key="1">
    <citation type="submission" date="2013-01" db="EMBL/GenBank/DDBJ databases">
        <title>Draft Genome Sequence of a Mulberry Tree, Morus notabilis C.K. Schneid.</title>
        <authorList>
            <person name="He N."/>
            <person name="Zhao S."/>
        </authorList>
    </citation>
    <scope>NUCLEOTIDE SEQUENCE</scope>
</reference>
<feature type="region of interest" description="Disordered" evidence="1">
    <location>
        <begin position="114"/>
        <end position="164"/>
    </location>
</feature>
<keyword evidence="3" id="KW-1185">Reference proteome</keyword>
<dbReference type="EMBL" id="KE344869">
    <property type="protein sequence ID" value="EXB82477.1"/>
    <property type="molecule type" value="Genomic_DNA"/>
</dbReference>
<dbReference type="AlphaFoldDB" id="W9RCE3"/>
<protein>
    <submittedName>
        <fullName evidence="2">Uncharacterized protein</fullName>
    </submittedName>
</protein>
<sequence length="164" mass="18044">MARKRTTPASSPHPTQRCRNVEPLDSESENNSEGISATPPQPAYENNQPLLTLSPSMLTTPSTVETPQSRTLESSISFWLFTNERNDDIGIDDNGLSCGVNCRSDDVGVCEDGARKGEAGNEQSIVGDGDTFYDSPTSSRDDDYDDNLVDQNFETEQPIKRPKR</sequence>
<accession>W9RCE3</accession>
<evidence type="ECO:0000313" key="2">
    <source>
        <dbReference type="EMBL" id="EXB82477.1"/>
    </source>
</evidence>
<proteinExistence type="predicted"/>
<gene>
    <name evidence="2" type="ORF">L484_027652</name>
</gene>
<dbReference type="Proteomes" id="UP000030645">
    <property type="component" value="Unassembled WGS sequence"/>
</dbReference>
<organism evidence="2 3">
    <name type="scientific">Morus notabilis</name>
    <dbReference type="NCBI Taxonomy" id="981085"/>
    <lineage>
        <taxon>Eukaryota</taxon>
        <taxon>Viridiplantae</taxon>
        <taxon>Streptophyta</taxon>
        <taxon>Embryophyta</taxon>
        <taxon>Tracheophyta</taxon>
        <taxon>Spermatophyta</taxon>
        <taxon>Magnoliopsida</taxon>
        <taxon>eudicotyledons</taxon>
        <taxon>Gunneridae</taxon>
        <taxon>Pentapetalae</taxon>
        <taxon>rosids</taxon>
        <taxon>fabids</taxon>
        <taxon>Rosales</taxon>
        <taxon>Moraceae</taxon>
        <taxon>Moreae</taxon>
        <taxon>Morus</taxon>
    </lineage>
</organism>
<feature type="compositionally biased region" description="Low complexity" evidence="1">
    <location>
        <begin position="49"/>
        <end position="63"/>
    </location>
</feature>